<dbReference type="PRINTS" id="PR00352">
    <property type="entry name" value="3FE4SFRDOXIN"/>
</dbReference>
<keyword evidence="4 6" id="KW-0408">Iron</keyword>
<keyword evidence="2 6" id="KW-0479">Metal-binding</keyword>
<dbReference type="InterPro" id="IPR017900">
    <property type="entry name" value="4Fe4S_Fe_S_CS"/>
</dbReference>
<dbReference type="PANTHER" id="PTHR36923">
    <property type="entry name" value="FERREDOXIN"/>
    <property type="match status" value="1"/>
</dbReference>
<dbReference type="PROSITE" id="PS51379">
    <property type="entry name" value="4FE4S_FER_2"/>
    <property type="match status" value="1"/>
</dbReference>
<dbReference type="EMBL" id="QMQA01000082">
    <property type="protein sequence ID" value="RLE13684.1"/>
    <property type="molecule type" value="Genomic_DNA"/>
</dbReference>
<reference evidence="8 9" key="1">
    <citation type="submission" date="2018-06" db="EMBL/GenBank/DDBJ databases">
        <title>Extensive metabolic versatility and redundancy in microbially diverse, dynamic hydrothermal sediments.</title>
        <authorList>
            <person name="Dombrowski N."/>
            <person name="Teske A."/>
            <person name="Baker B.J."/>
        </authorList>
    </citation>
    <scope>NUCLEOTIDE SEQUENCE [LARGE SCALE GENOMIC DNA]</scope>
    <source>
        <strain evidence="8">B3_G15</strain>
    </source>
</reference>
<evidence type="ECO:0000313" key="9">
    <source>
        <dbReference type="Proteomes" id="UP000280417"/>
    </source>
</evidence>
<proteinExistence type="predicted"/>
<dbReference type="AlphaFoldDB" id="A0A662DD03"/>
<evidence type="ECO:0000259" key="7">
    <source>
        <dbReference type="PROSITE" id="PS51379"/>
    </source>
</evidence>
<dbReference type="InterPro" id="IPR001080">
    <property type="entry name" value="3Fe4S_ferredoxin"/>
</dbReference>
<organism evidence="8 9">
    <name type="scientific">Aerophobetes bacterium</name>
    <dbReference type="NCBI Taxonomy" id="2030807"/>
    <lineage>
        <taxon>Bacteria</taxon>
        <taxon>Candidatus Aerophobota</taxon>
    </lineage>
</organism>
<evidence type="ECO:0000256" key="6">
    <source>
        <dbReference type="RuleBase" id="RU368020"/>
    </source>
</evidence>
<dbReference type="InterPro" id="IPR051269">
    <property type="entry name" value="Fe-S_cluster_ET"/>
</dbReference>
<keyword evidence="3 6" id="KW-0249">Electron transport</keyword>
<evidence type="ECO:0000256" key="4">
    <source>
        <dbReference type="ARBA" id="ARBA00023004"/>
    </source>
</evidence>
<dbReference type="InterPro" id="IPR017896">
    <property type="entry name" value="4Fe4S_Fe-S-bd"/>
</dbReference>
<dbReference type="Gene3D" id="3.30.70.20">
    <property type="match status" value="1"/>
</dbReference>
<feature type="domain" description="4Fe-4S ferredoxin-type" evidence="7">
    <location>
        <begin position="4"/>
        <end position="32"/>
    </location>
</feature>
<dbReference type="SUPFAM" id="SSF54862">
    <property type="entry name" value="4Fe-4S ferredoxins"/>
    <property type="match status" value="1"/>
</dbReference>
<dbReference type="GO" id="GO:0051536">
    <property type="term" value="F:iron-sulfur cluster binding"/>
    <property type="evidence" value="ECO:0007669"/>
    <property type="project" value="UniProtKB-KW"/>
</dbReference>
<comment type="function">
    <text evidence="6">Ferredoxins are iron-sulfur proteins that transfer electrons in a wide variety of metabolic reactions.</text>
</comment>
<comment type="caution">
    <text evidence="8">The sequence shown here is derived from an EMBL/GenBank/DDBJ whole genome shotgun (WGS) entry which is preliminary data.</text>
</comment>
<keyword evidence="1 6" id="KW-0813">Transport</keyword>
<keyword evidence="5 6" id="KW-0411">Iron-sulfur</keyword>
<dbReference type="Pfam" id="PF13370">
    <property type="entry name" value="Fer4_13"/>
    <property type="match status" value="1"/>
</dbReference>
<dbReference type="PANTHER" id="PTHR36923:SF3">
    <property type="entry name" value="FERREDOXIN"/>
    <property type="match status" value="1"/>
</dbReference>
<dbReference type="Proteomes" id="UP000280417">
    <property type="component" value="Unassembled WGS sequence"/>
</dbReference>
<evidence type="ECO:0000256" key="3">
    <source>
        <dbReference type="ARBA" id="ARBA00022982"/>
    </source>
</evidence>
<dbReference type="PROSITE" id="PS00198">
    <property type="entry name" value="4FE4S_FER_1"/>
    <property type="match status" value="1"/>
</dbReference>
<evidence type="ECO:0000256" key="5">
    <source>
        <dbReference type="ARBA" id="ARBA00023014"/>
    </source>
</evidence>
<name>A0A662DD03_UNCAE</name>
<evidence type="ECO:0000313" key="8">
    <source>
        <dbReference type="EMBL" id="RLE13684.1"/>
    </source>
</evidence>
<protein>
    <recommendedName>
        <fullName evidence="6">Ferredoxin</fullName>
    </recommendedName>
</protein>
<evidence type="ECO:0000256" key="2">
    <source>
        <dbReference type="ARBA" id="ARBA00022723"/>
    </source>
</evidence>
<dbReference type="GO" id="GO:0009055">
    <property type="term" value="F:electron transfer activity"/>
    <property type="evidence" value="ECO:0007669"/>
    <property type="project" value="UniProtKB-UniRule"/>
</dbReference>
<sequence length="65" mass="7293">MAITKVWIDEDACTGCGLCEDSCPEVFKLNDVAKVKQEANFNKLEEKIKEAAEDCPSEAIHFEEE</sequence>
<dbReference type="GO" id="GO:0005506">
    <property type="term" value="F:iron ion binding"/>
    <property type="evidence" value="ECO:0007669"/>
    <property type="project" value="UniProtKB-UniRule"/>
</dbReference>
<gene>
    <name evidence="8" type="ORF">DRJ04_03835</name>
</gene>
<evidence type="ECO:0000256" key="1">
    <source>
        <dbReference type="ARBA" id="ARBA00022448"/>
    </source>
</evidence>
<accession>A0A662DD03</accession>